<dbReference type="SUPFAM" id="SSF46565">
    <property type="entry name" value="Chaperone J-domain"/>
    <property type="match status" value="1"/>
</dbReference>
<keyword evidence="1" id="KW-0805">Transcription regulation</keyword>
<organism evidence="6 7">
    <name type="scientific">Perkinsus chesapeaki</name>
    <name type="common">Clam parasite</name>
    <name type="synonym">Perkinsus andrewsi</name>
    <dbReference type="NCBI Taxonomy" id="330153"/>
    <lineage>
        <taxon>Eukaryota</taxon>
        <taxon>Sar</taxon>
        <taxon>Alveolata</taxon>
        <taxon>Perkinsozoa</taxon>
        <taxon>Perkinsea</taxon>
        <taxon>Perkinsida</taxon>
        <taxon>Perkinsidae</taxon>
        <taxon>Perkinsus</taxon>
    </lineage>
</organism>
<dbReference type="OrthoDB" id="10253401at2759"/>
<dbReference type="SMART" id="SM00717">
    <property type="entry name" value="SANT"/>
    <property type="match status" value="1"/>
</dbReference>
<proteinExistence type="predicted"/>
<dbReference type="InterPro" id="IPR009057">
    <property type="entry name" value="Homeodomain-like_sf"/>
</dbReference>
<dbReference type="SUPFAM" id="SSF46689">
    <property type="entry name" value="Homeodomain-like"/>
    <property type="match status" value="1"/>
</dbReference>
<dbReference type="InterPro" id="IPR001623">
    <property type="entry name" value="DnaJ_domain"/>
</dbReference>
<dbReference type="EMBL" id="JAAPAO010000687">
    <property type="protein sequence ID" value="KAF4655010.1"/>
    <property type="molecule type" value="Genomic_DNA"/>
</dbReference>
<accession>A0A7J6L762</accession>
<evidence type="ECO:0000256" key="2">
    <source>
        <dbReference type="ARBA" id="ARBA00023125"/>
    </source>
</evidence>
<keyword evidence="7" id="KW-1185">Reference proteome</keyword>
<dbReference type="PROSITE" id="PS50943">
    <property type="entry name" value="HTH_CROC1"/>
    <property type="match status" value="1"/>
</dbReference>
<feature type="region of interest" description="Disordered" evidence="4">
    <location>
        <begin position="365"/>
        <end position="389"/>
    </location>
</feature>
<evidence type="ECO:0000313" key="6">
    <source>
        <dbReference type="EMBL" id="KAF4655010.1"/>
    </source>
</evidence>
<dbReference type="InterPro" id="IPR036869">
    <property type="entry name" value="J_dom_sf"/>
</dbReference>
<sequence>DESGQNAYKYAYKKSIGGKWSKEETNLFYKGLQLYGPDLMLISTVFGSTKTTSQLRQKLKAEAKRNPKRLNEALKNKREINIQEFEKAHGPISNSEEGGNGGGGILSNTCICTDNVVFDYEADLARILEDFNTSQDWDTVVFDKRRPGKTSDKKAVNAARRSGEEVAVEKKFGGGQNLSLKSVCPNATKLDADAEVFRHARVSTEFKTALQQARLAKKMSQADLAKAINEKPSVINDLLPQSSSSEDAIRHILNTNDMDTMLCINANGEDKEELCKANFRRLALLVHPDKCNDSRAEEAFKRLMDVMGKGRRKDKDKGRRKAKEEEEEEYSWKWWKASTYGERERIWNNIEEVFKREVEAKSKAKSDERKWKKIERKRKHAQAEREAVDVNDPNFVAAKDAEVKSFDRRTAGWKAFNKGKKKRLY</sequence>
<keyword evidence="3" id="KW-0804">Transcription</keyword>
<protein>
    <recommendedName>
        <fullName evidence="5">HTH cro/C1-type domain-containing protein</fullName>
    </recommendedName>
</protein>
<dbReference type="GO" id="GO:0005634">
    <property type="term" value="C:nucleus"/>
    <property type="evidence" value="ECO:0007669"/>
    <property type="project" value="TreeGrafter"/>
</dbReference>
<feature type="domain" description="HTH cro/C1-type" evidence="5">
    <location>
        <begin position="210"/>
        <end position="238"/>
    </location>
</feature>
<evidence type="ECO:0000256" key="4">
    <source>
        <dbReference type="SAM" id="MobiDB-lite"/>
    </source>
</evidence>
<dbReference type="InterPro" id="IPR039467">
    <property type="entry name" value="TFIIIB_B''_Myb"/>
</dbReference>
<dbReference type="AlphaFoldDB" id="A0A7J6L762"/>
<dbReference type="Gene3D" id="1.10.287.110">
    <property type="entry name" value="DnaJ domain"/>
    <property type="match status" value="1"/>
</dbReference>
<dbReference type="PANTHER" id="PTHR10245">
    <property type="entry name" value="ENDOTHELIAL DIFFERENTIATION-RELATED FACTOR 1 MULTIPROTEIN BRIDGING FACTOR 1"/>
    <property type="match status" value="1"/>
</dbReference>
<dbReference type="PANTHER" id="PTHR10245:SF15">
    <property type="entry name" value="ENDOTHELIAL DIFFERENTIATION-RELATED FACTOR 1"/>
    <property type="match status" value="1"/>
</dbReference>
<dbReference type="InterPro" id="IPR010982">
    <property type="entry name" value="Lambda_DNA-bd_dom_sf"/>
</dbReference>
<comment type="caution">
    <text evidence="6">The sequence shown here is derived from an EMBL/GenBank/DDBJ whole genome shotgun (WGS) entry which is preliminary data.</text>
</comment>
<evidence type="ECO:0000256" key="3">
    <source>
        <dbReference type="ARBA" id="ARBA00023163"/>
    </source>
</evidence>
<dbReference type="CDD" id="cd06257">
    <property type="entry name" value="DnaJ"/>
    <property type="match status" value="1"/>
</dbReference>
<dbReference type="InterPro" id="IPR001005">
    <property type="entry name" value="SANT/Myb"/>
</dbReference>
<dbReference type="CDD" id="cd00093">
    <property type="entry name" value="HTH_XRE"/>
    <property type="match status" value="1"/>
</dbReference>
<dbReference type="GO" id="GO:0003677">
    <property type="term" value="F:DNA binding"/>
    <property type="evidence" value="ECO:0007669"/>
    <property type="project" value="UniProtKB-KW"/>
</dbReference>
<feature type="compositionally biased region" description="Basic residues" evidence="4">
    <location>
        <begin position="371"/>
        <end position="380"/>
    </location>
</feature>
<dbReference type="Proteomes" id="UP000591131">
    <property type="component" value="Unassembled WGS sequence"/>
</dbReference>
<gene>
    <name evidence="6" type="ORF">FOL47_009640</name>
</gene>
<dbReference type="Gene3D" id="1.10.260.40">
    <property type="entry name" value="lambda repressor-like DNA-binding domains"/>
    <property type="match status" value="1"/>
</dbReference>
<keyword evidence="2" id="KW-0238">DNA-binding</keyword>
<evidence type="ECO:0000259" key="5">
    <source>
        <dbReference type="PROSITE" id="PS50943"/>
    </source>
</evidence>
<name>A0A7J6L762_PERCH</name>
<dbReference type="InterPro" id="IPR001387">
    <property type="entry name" value="Cro/C1-type_HTH"/>
</dbReference>
<evidence type="ECO:0000313" key="7">
    <source>
        <dbReference type="Proteomes" id="UP000591131"/>
    </source>
</evidence>
<dbReference type="InterPro" id="IPR013729">
    <property type="entry name" value="MBF1_N"/>
</dbReference>
<evidence type="ECO:0000256" key="1">
    <source>
        <dbReference type="ARBA" id="ARBA00023015"/>
    </source>
</evidence>
<feature type="non-terminal residue" evidence="6">
    <location>
        <position position="425"/>
    </location>
</feature>
<dbReference type="Pfam" id="PF15963">
    <property type="entry name" value="Myb_DNA-bind_7"/>
    <property type="match status" value="1"/>
</dbReference>
<reference evidence="6 7" key="1">
    <citation type="submission" date="2020-04" db="EMBL/GenBank/DDBJ databases">
        <title>Perkinsus chesapeaki whole genome sequence.</title>
        <authorList>
            <person name="Bogema D.R."/>
        </authorList>
    </citation>
    <scope>NUCLEOTIDE SEQUENCE [LARGE SCALE GENOMIC DNA]</scope>
    <source>
        <strain evidence="6">ATCC PRA-425</strain>
    </source>
</reference>
<dbReference type="Pfam" id="PF08523">
    <property type="entry name" value="MBF1"/>
    <property type="match status" value="1"/>
</dbReference>